<name>A0A2H1ICL2_BRELN</name>
<dbReference type="EMBL" id="FXZA01000003">
    <property type="protein sequence ID" value="SMX72846.1"/>
    <property type="molecule type" value="Genomic_DNA"/>
</dbReference>
<proteinExistence type="predicted"/>
<organism evidence="1 2">
    <name type="scientific">Brevibacterium linens</name>
    <dbReference type="NCBI Taxonomy" id="1703"/>
    <lineage>
        <taxon>Bacteria</taxon>
        <taxon>Bacillati</taxon>
        <taxon>Actinomycetota</taxon>
        <taxon>Actinomycetes</taxon>
        <taxon>Micrococcales</taxon>
        <taxon>Brevibacteriaceae</taxon>
        <taxon>Brevibacterium</taxon>
    </lineage>
</organism>
<reference evidence="2" key="1">
    <citation type="submission" date="2017-03" db="EMBL/GenBank/DDBJ databases">
        <authorList>
            <person name="Monnet C."/>
        </authorList>
    </citation>
    <scope>NUCLEOTIDE SEQUENCE [LARGE SCALE GENOMIC DNA]</scope>
    <source>
        <strain evidence="2">Mu101</strain>
    </source>
</reference>
<evidence type="ECO:0000313" key="2">
    <source>
        <dbReference type="Proteomes" id="UP000234498"/>
    </source>
</evidence>
<dbReference type="Proteomes" id="UP000234498">
    <property type="component" value="Unassembled WGS sequence"/>
</dbReference>
<accession>A0A2H1ICL2</accession>
<dbReference type="AlphaFoldDB" id="A0A2H1ICL2"/>
<gene>
    <name evidence="1" type="ORF">BLIN101_01023</name>
</gene>
<protein>
    <submittedName>
        <fullName evidence="1">Uncharacterized protein</fullName>
    </submittedName>
</protein>
<sequence>MAAGADSIDDMNILRHGSMKHLFDRVHAPSTLGSFLRSSAFGHARQLDAISSRYLTTLNEHTPLLPASEDTD</sequence>
<evidence type="ECO:0000313" key="1">
    <source>
        <dbReference type="EMBL" id="SMX72846.1"/>
    </source>
</evidence>